<evidence type="ECO:0000313" key="5">
    <source>
        <dbReference type="Proteomes" id="UP001589667"/>
    </source>
</evidence>
<keyword evidence="2" id="KW-0812">Transmembrane</keyword>
<dbReference type="PROSITE" id="PS50011">
    <property type="entry name" value="PROTEIN_KINASE_DOM"/>
    <property type="match status" value="1"/>
</dbReference>
<comment type="similarity">
    <text evidence="1">Belongs to the protein kinase superfamily. ADCK protein kinase family.</text>
</comment>
<dbReference type="InterPro" id="IPR004147">
    <property type="entry name" value="ABC1_dom"/>
</dbReference>
<evidence type="ECO:0000313" key="4">
    <source>
        <dbReference type="EMBL" id="MFB9643225.1"/>
    </source>
</evidence>
<evidence type="ECO:0000256" key="1">
    <source>
        <dbReference type="ARBA" id="ARBA00009670"/>
    </source>
</evidence>
<keyword evidence="4" id="KW-0808">Transferase</keyword>
<dbReference type="InterPro" id="IPR011009">
    <property type="entry name" value="Kinase-like_dom_sf"/>
</dbReference>
<keyword evidence="2" id="KW-0472">Membrane</keyword>
<feature type="transmembrane region" description="Helical" evidence="2">
    <location>
        <begin position="603"/>
        <end position="625"/>
    </location>
</feature>
<dbReference type="RefSeq" id="WP_157425012.1">
    <property type="nucleotide sequence ID" value="NZ_BAAANI010000004.1"/>
</dbReference>
<dbReference type="Proteomes" id="UP001589667">
    <property type="component" value="Unassembled WGS sequence"/>
</dbReference>
<dbReference type="SUPFAM" id="SSF56112">
    <property type="entry name" value="Protein kinase-like (PK-like)"/>
    <property type="match status" value="1"/>
</dbReference>
<dbReference type="CDD" id="cd05121">
    <property type="entry name" value="ABC1_ADCK3-like"/>
    <property type="match status" value="1"/>
</dbReference>
<dbReference type="Pfam" id="PF03109">
    <property type="entry name" value="ABC1"/>
    <property type="match status" value="1"/>
</dbReference>
<gene>
    <name evidence="4" type="ORF">ACFFQV_13085</name>
</gene>
<protein>
    <submittedName>
        <fullName evidence="4">ABC1 kinase family protein</fullName>
    </submittedName>
</protein>
<keyword evidence="5" id="KW-1185">Reference proteome</keyword>
<reference evidence="4 5" key="1">
    <citation type="submission" date="2024-09" db="EMBL/GenBank/DDBJ databases">
        <authorList>
            <person name="Sun Q."/>
            <person name="Mori K."/>
        </authorList>
    </citation>
    <scope>NUCLEOTIDE SEQUENCE [LARGE SCALE GENOMIC DNA]</scope>
    <source>
        <strain evidence="4 5">JCM 14321</strain>
    </source>
</reference>
<dbReference type="InterPro" id="IPR000719">
    <property type="entry name" value="Prot_kinase_dom"/>
</dbReference>
<comment type="caution">
    <text evidence="4">The sequence shown here is derived from an EMBL/GenBank/DDBJ whole genome shotgun (WGS) entry which is preliminary data.</text>
</comment>
<dbReference type="EMBL" id="JBHMBL010000003">
    <property type="protein sequence ID" value="MFB9643225.1"/>
    <property type="molecule type" value="Genomic_DNA"/>
</dbReference>
<sequence length="667" mass="72159">MTVAGPQTGVGMDVAEVLLNVGLMIALTLVFLAVLTAFVRRVLGVRVGIVRIVIAGFVGLAAEVGFESQVVWGKQEYSAALLPVQLGIVMFASVAFLVLAEIIVPPGTIQRPDQWLPSLRRSAARTRRYSEISRIAVRHGLVPFRPNTEPTVAGRAERTRQAVALRAALEDAGGAFVKLGQVLSTRSDVLPPEFVAELSRLQQRVPPAEWGEVRAALEAELARPIGEVFADFDDVPLAAASIGQVHRATLASGEPVAVKVQRPGIVPLVDRDLDIVLRVADQLDKSTEWGRSLGVRGLAEAFAANLREELDYRIEAANMAAMRATLSGHPAPERVTVPRHHAELSGERVLVMDLVEGRTLSDPGTLQGRSDDERAELADRLFSSAMSQIIDDGVFHADLHPGNIVVAESGEIVLLDFGSIGRLDSELRRQIGEVLLAFYRGDSRSFGDALLGLIELPDDIDEVALRRQIGAFMSRRLGPGGTVDATVVTEMVRLLAENRIAVPGDLAAAFRAVGTLEGTLRLMSPRFNLLTEAEGFAKTRVAEAARPSALFSTAIDEIGGLLPILRRMPRRADRISAALADGRLSFNVRLFADRRDRSLVRELVNLVAVAFLAGVFGIMAAMLLISEGGPQVATDFSLYQLFGYLLVIVSGLLTLKVLFDVFRRRSP</sequence>
<feature type="transmembrane region" description="Helical" evidence="2">
    <location>
        <begin position="637"/>
        <end position="659"/>
    </location>
</feature>
<feature type="domain" description="Protein kinase" evidence="3">
    <location>
        <begin position="199"/>
        <end position="612"/>
    </location>
</feature>
<feature type="transmembrane region" description="Helical" evidence="2">
    <location>
        <begin position="48"/>
        <end position="66"/>
    </location>
</feature>
<evidence type="ECO:0000259" key="3">
    <source>
        <dbReference type="PROSITE" id="PS50011"/>
    </source>
</evidence>
<dbReference type="GO" id="GO:0016301">
    <property type="term" value="F:kinase activity"/>
    <property type="evidence" value="ECO:0007669"/>
    <property type="project" value="UniProtKB-KW"/>
</dbReference>
<feature type="transmembrane region" description="Helical" evidence="2">
    <location>
        <begin position="86"/>
        <end position="104"/>
    </location>
</feature>
<keyword evidence="2" id="KW-1133">Transmembrane helix</keyword>
<name>A0ABV5SSD7_9MICO</name>
<accession>A0ABV5SSD7</accession>
<dbReference type="Gene3D" id="1.10.510.10">
    <property type="entry name" value="Transferase(Phosphotransferase) domain 1"/>
    <property type="match status" value="1"/>
</dbReference>
<proteinExistence type="inferred from homology"/>
<feature type="transmembrane region" description="Helical" evidence="2">
    <location>
        <begin position="17"/>
        <end position="39"/>
    </location>
</feature>
<organism evidence="4 5">
    <name type="scientific">Agromyces lapidis</name>
    <dbReference type="NCBI Taxonomy" id="279574"/>
    <lineage>
        <taxon>Bacteria</taxon>
        <taxon>Bacillati</taxon>
        <taxon>Actinomycetota</taxon>
        <taxon>Actinomycetes</taxon>
        <taxon>Micrococcales</taxon>
        <taxon>Microbacteriaceae</taxon>
        <taxon>Agromyces</taxon>
    </lineage>
</organism>
<keyword evidence="4" id="KW-0418">Kinase</keyword>
<evidence type="ECO:0000256" key="2">
    <source>
        <dbReference type="SAM" id="Phobius"/>
    </source>
</evidence>
<dbReference type="InterPro" id="IPR050154">
    <property type="entry name" value="UbiB_kinase"/>
</dbReference>
<dbReference type="PANTHER" id="PTHR10566">
    <property type="entry name" value="CHAPERONE-ACTIVITY OF BC1 COMPLEX CABC1 -RELATED"/>
    <property type="match status" value="1"/>
</dbReference>
<dbReference type="PANTHER" id="PTHR10566:SF113">
    <property type="entry name" value="PROTEIN ACTIVITY OF BC1 COMPLEX KINASE 7, CHLOROPLASTIC"/>
    <property type="match status" value="1"/>
</dbReference>